<sequence length="64" mass="7342">MVEAQTRQKAHELIDSVEDESILEIVVALLKREIERKYTANDYRKAAVMNGSRVVAKSFKNYEG</sequence>
<dbReference type="EMBL" id="CP030850">
    <property type="protein sequence ID" value="AXE18127.1"/>
    <property type="molecule type" value="Genomic_DNA"/>
</dbReference>
<accession>A0A344THK6</accession>
<organism evidence="1 2">
    <name type="scientific">Runella rosea</name>
    <dbReference type="NCBI Taxonomy" id="2259595"/>
    <lineage>
        <taxon>Bacteria</taxon>
        <taxon>Pseudomonadati</taxon>
        <taxon>Bacteroidota</taxon>
        <taxon>Cytophagia</taxon>
        <taxon>Cytophagales</taxon>
        <taxon>Spirosomataceae</taxon>
        <taxon>Runella</taxon>
    </lineage>
</organism>
<gene>
    <name evidence="1" type="ORF">DR864_10450</name>
</gene>
<evidence type="ECO:0000313" key="2">
    <source>
        <dbReference type="Proteomes" id="UP000251993"/>
    </source>
</evidence>
<proteinExistence type="predicted"/>
<reference evidence="1 2" key="1">
    <citation type="submission" date="2018-07" db="EMBL/GenBank/DDBJ databases">
        <title>Genome sequencing of Runella.</title>
        <authorList>
            <person name="Baek M.-G."/>
            <person name="Yi H."/>
        </authorList>
    </citation>
    <scope>NUCLEOTIDE SEQUENCE [LARGE SCALE GENOMIC DNA]</scope>
    <source>
        <strain evidence="1 2">HYN0085</strain>
    </source>
</reference>
<keyword evidence="2" id="KW-1185">Reference proteome</keyword>
<name>A0A344THK6_9BACT</name>
<dbReference type="Proteomes" id="UP000251993">
    <property type="component" value="Chromosome"/>
</dbReference>
<dbReference type="AlphaFoldDB" id="A0A344THK6"/>
<dbReference type="KEGG" id="run:DR864_10450"/>
<dbReference type="RefSeq" id="WP_114066912.1">
    <property type="nucleotide sequence ID" value="NZ_CP030850.1"/>
</dbReference>
<evidence type="ECO:0000313" key="1">
    <source>
        <dbReference type="EMBL" id="AXE18127.1"/>
    </source>
</evidence>
<protein>
    <submittedName>
        <fullName evidence="1">Uncharacterized protein</fullName>
    </submittedName>
</protein>